<reference evidence="1 2" key="1">
    <citation type="journal article" date="2014" name="BMC Genomics">
        <title>Genome sequencing of four Aureobasidium pullulans varieties: biotechnological potential, stress tolerance, and description of new species.</title>
        <authorList>
            <person name="Gostin Ar C."/>
            <person name="Ohm R.A."/>
            <person name="Kogej T."/>
            <person name="Sonjak S."/>
            <person name="Turk M."/>
            <person name="Zajc J."/>
            <person name="Zalar P."/>
            <person name="Grube M."/>
            <person name="Sun H."/>
            <person name="Han J."/>
            <person name="Sharma A."/>
            <person name="Chiniquy J."/>
            <person name="Ngan C.Y."/>
            <person name="Lipzen A."/>
            <person name="Barry K."/>
            <person name="Grigoriev I.V."/>
            <person name="Gunde-Cimerman N."/>
        </authorList>
    </citation>
    <scope>NUCLEOTIDE SEQUENCE [LARGE SCALE GENOMIC DNA]</scope>
    <source>
        <strain evidence="1 2">EXF-2481</strain>
    </source>
</reference>
<evidence type="ECO:0000313" key="1">
    <source>
        <dbReference type="EMBL" id="KEQ96133.1"/>
    </source>
</evidence>
<dbReference type="HOGENOM" id="CLU_1695141_0_0_1"/>
<dbReference type="RefSeq" id="XP_013344745.1">
    <property type="nucleotide sequence ID" value="XM_013489291.1"/>
</dbReference>
<protein>
    <submittedName>
        <fullName evidence="1">Uncharacterized protein</fullName>
    </submittedName>
</protein>
<keyword evidence="2" id="KW-1185">Reference proteome</keyword>
<proteinExistence type="predicted"/>
<dbReference type="InParanoid" id="A0A074YED0"/>
<gene>
    <name evidence="1" type="ORF">AUEXF2481DRAFT_664212</name>
</gene>
<evidence type="ECO:0000313" key="2">
    <source>
        <dbReference type="Proteomes" id="UP000030641"/>
    </source>
</evidence>
<sequence length="155" mass="17927">MLLTASLFPQTAFFVAPSFRPDQFAPSTLRSLPWLPMLNRRAVLSYSVLPGRRFLLSILAIFVFMQWFEDPGWRYVPTTRSQMHLRVFCKKASESKIFERSENNIVSADCTKHEGPKTTTVLMRESFLFTTVDSDHSCVFAANLSRWRKRHGCSQ</sequence>
<organism evidence="1 2">
    <name type="scientific">Aureobasidium subglaciale (strain EXF-2481)</name>
    <name type="common">Aureobasidium pullulans var. subglaciale</name>
    <dbReference type="NCBI Taxonomy" id="1043005"/>
    <lineage>
        <taxon>Eukaryota</taxon>
        <taxon>Fungi</taxon>
        <taxon>Dikarya</taxon>
        <taxon>Ascomycota</taxon>
        <taxon>Pezizomycotina</taxon>
        <taxon>Dothideomycetes</taxon>
        <taxon>Dothideomycetidae</taxon>
        <taxon>Dothideales</taxon>
        <taxon>Saccotheciaceae</taxon>
        <taxon>Aureobasidium</taxon>
    </lineage>
</organism>
<dbReference type="EMBL" id="KL584757">
    <property type="protein sequence ID" value="KEQ96133.1"/>
    <property type="molecule type" value="Genomic_DNA"/>
</dbReference>
<dbReference type="AlphaFoldDB" id="A0A074YED0"/>
<dbReference type="GeneID" id="25370242"/>
<accession>A0A074YED0</accession>
<name>A0A074YED0_AURSE</name>
<dbReference type="Proteomes" id="UP000030641">
    <property type="component" value="Unassembled WGS sequence"/>
</dbReference>